<proteinExistence type="predicted"/>
<dbReference type="PANTHER" id="PTHR43037">
    <property type="entry name" value="UNNAMED PRODUCT-RELATED"/>
    <property type="match status" value="1"/>
</dbReference>
<evidence type="ECO:0000256" key="2">
    <source>
        <dbReference type="ARBA" id="ARBA00022801"/>
    </source>
</evidence>
<keyword evidence="4" id="KW-1185">Reference proteome</keyword>
<dbReference type="EMBL" id="BAABFR010000159">
    <property type="protein sequence ID" value="GAA4406584.1"/>
    <property type="molecule type" value="Genomic_DNA"/>
</dbReference>
<dbReference type="PANTHER" id="PTHR43037:SF5">
    <property type="entry name" value="FERULOYL ESTERASE"/>
    <property type="match status" value="1"/>
</dbReference>
<reference evidence="4" key="1">
    <citation type="journal article" date="2019" name="Int. J. Syst. Evol. Microbiol.">
        <title>The Global Catalogue of Microorganisms (GCM) 10K type strain sequencing project: providing services to taxonomists for standard genome sequencing and annotation.</title>
        <authorList>
            <consortium name="The Broad Institute Genomics Platform"/>
            <consortium name="The Broad Institute Genome Sequencing Center for Infectious Disease"/>
            <person name="Wu L."/>
            <person name="Ma J."/>
        </authorList>
    </citation>
    <scope>NUCLEOTIDE SEQUENCE [LARGE SCALE GENOMIC DNA]</scope>
    <source>
        <strain evidence="4">JCM 17688</strain>
    </source>
</reference>
<dbReference type="Gene3D" id="3.40.50.1820">
    <property type="entry name" value="alpha/beta hydrolase"/>
    <property type="match status" value="1"/>
</dbReference>
<accession>A0ABP8KHA7</accession>
<comment type="caution">
    <text evidence="3">The sequence shown here is derived from an EMBL/GenBank/DDBJ whole genome shotgun (WGS) entry which is preliminary data.</text>
</comment>
<gene>
    <name evidence="3" type="ORF">GCM10023147_50240</name>
</gene>
<dbReference type="InterPro" id="IPR029058">
    <property type="entry name" value="AB_hydrolase_fold"/>
</dbReference>
<dbReference type="SUPFAM" id="SSF53474">
    <property type="entry name" value="alpha/beta-Hydrolases"/>
    <property type="match status" value="1"/>
</dbReference>
<evidence type="ECO:0000313" key="4">
    <source>
        <dbReference type="Proteomes" id="UP001500635"/>
    </source>
</evidence>
<protein>
    <submittedName>
        <fullName evidence="3">PHB depolymerase family esterase</fullName>
    </submittedName>
</protein>
<organism evidence="3 4">
    <name type="scientific">Tsukamurella soli</name>
    <dbReference type="NCBI Taxonomy" id="644556"/>
    <lineage>
        <taxon>Bacteria</taxon>
        <taxon>Bacillati</taxon>
        <taxon>Actinomycetota</taxon>
        <taxon>Actinomycetes</taxon>
        <taxon>Mycobacteriales</taxon>
        <taxon>Tsukamurellaceae</taxon>
        <taxon>Tsukamurella</taxon>
    </lineage>
</organism>
<dbReference type="InterPro" id="IPR050955">
    <property type="entry name" value="Plant_Biomass_Hydrol_Est"/>
</dbReference>
<evidence type="ECO:0000256" key="1">
    <source>
        <dbReference type="ARBA" id="ARBA00022729"/>
    </source>
</evidence>
<keyword evidence="1" id="KW-0732">Signal</keyword>
<evidence type="ECO:0000313" key="3">
    <source>
        <dbReference type="EMBL" id="GAA4406584.1"/>
    </source>
</evidence>
<keyword evidence="2" id="KW-0378">Hydrolase</keyword>
<dbReference type="Proteomes" id="UP001500635">
    <property type="component" value="Unassembled WGS sequence"/>
</dbReference>
<dbReference type="RefSeq" id="WP_345001485.1">
    <property type="nucleotide sequence ID" value="NZ_BAABFR010000159.1"/>
</dbReference>
<name>A0ABP8KHA7_9ACTN</name>
<sequence>MNRVSIDVASRRRTFFHLTPNVPRDTAPLLLALHGTTQNGRQMQRFSGGTLVALAERIGADLVCLNGYHRAWNDGRTTKYSAAQRRTVDDTAFVQAVVARFERPALAIGYSNGGQLVHRMLREIPGTFVGATIVAAGLPVDDDYEFAGVAPDSIPLLMFHGTGDPVVPYGGGATRMLGRTRGEVRSALDTAATYATGEPVVSSTGTIERRDWAGVRLVTQIGAGHVIPNRKTAPTPWLIGPSHHDLDTGEEIRAFFGL</sequence>